<accession>A0A0A9ATF1</accession>
<proteinExistence type="predicted"/>
<reference evidence="1" key="1">
    <citation type="submission" date="2014-09" db="EMBL/GenBank/DDBJ databases">
        <authorList>
            <person name="Magalhaes I.L.F."/>
            <person name="Oliveira U."/>
            <person name="Santos F.R."/>
            <person name="Vidigal T.H.D.A."/>
            <person name="Brescovit A.D."/>
            <person name="Santos A.J."/>
        </authorList>
    </citation>
    <scope>NUCLEOTIDE SEQUENCE</scope>
    <source>
        <tissue evidence="1">Shoot tissue taken approximately 20 cm above the soil surface</tissue>
    </source>
</reference>
<dbReference type="AlphaFoldDB" id="A0A0A9ATF1"/>
<dbReference type="EMBL" id="GBRH01245715">
    <property type="protein sequence ID" value="JAD52180.1"/>
    <property type="molecule type" value="Transcribed_RNA"/>
</dbReference>
<name>A0A0A9ATF1_ARUDO</name>
<evidence type="ECO:0000313" key="1">
    <source>
        <dbReference type="EMBL" id="JAD52180.1"/>
    </source>
</evidence>
<organism evidence="1">
    <name type="scientific">Arundo donax</name>
    <name type="common">Giant reed</name>
    <name type="synonym">Donax arundinaceus</name>
    <dbReference type="NCBI Taxonomy" id="35708"/>
    <lineage>
        <taxon>Eukaryota</taxon>
        <taxon>Viridiplantae</taxon>
        <taxon>Streptophyta</taxon>
        <taxon>Embryophyta</taxon>
        <taxon>Tracheophyta</taxon>
        <taxon>Spermatophyta</taxon>
        <taxon>Magnoliopsida</taxon>
        <taxon>Liliopsida</taxon>
        <taxon>Poales</taxon>
        <taxon>Poaceae</taxon>
        <taxon>PACMAD clade</taxon>
        <taxon>Arundinoideae</taxon>
        <taxon>Arundineae</taxon>
        <taxon>Arundo</taxon>
    </lineage>
</organism>
<reference evidence="1" key="2">
    <citation type="journal article" date="2015" name="Data Brief">
        <title>Shoot transcriptome of the giant reed, Arundo donax.</title>
        <authorList>
            <person name="Barrero R.A."/>
            <person name="Guerrero F.D."/>
            <person name="Moolhuijzen P."/>
            <person name="Goolsby J.A."/>
            <person name="Tidwell J."/>
            <person name="Bellgard S.E."/>
            <person name="Bellgard M.I."/>
        </authorList>
    </citation>
    <scope>NUCLEOTIDE SEQUENCE</scope>
    <source>
        <tissue evidence="1">Shoot tissue taken approximately 20 cm above the soil surface</tissue>
    </source>
</reference>
<sequence>MSLFSYVRSREQALNVGKSLYQE</sequence>
<protein>
    <submittedName>
        <fullName evidence="1">Uncharacterized protein</fullName>
    </submittedName>
</protein>